<organism evidence="6 7">
    <name type="scientific">Phytohabitans maris</name>
    <dbReference type="NCBI Taxonomy" id="3071409"/>
    <lineage>
        <taxon>Bacteria</taxon>
        <taxon>Bacillati</taxon>
        <taxon>Actinomycetota</taxon>
        <taxon>Actinomycetes</taxon>
        <taxon>Micromonosporales</taxon>
        <taxon>Micromonosporaceae</taxon>
    </lineage>
</organism>
<evidence type="ECO:0000313" key="7">
    <source>
        <dbReference type="Proteomes" id="UP001230908"/>
    </source>
</evidence>
<evidence type="ECO:0000259" key="5">
    <source>
        <dbReference type="Pfam" id="PF00296"/>
    </source>
</evidence>
<protein>
    <submittedName>
        <fullName evidence="6">LLM class flavin-dependent oxidoreductase</fullName>
        <ecNumber evidence="6">1.-.-.-</ecNumber>
    </submittedName>
</protein>
<dbReference type="PANTHER" id="PTHR42847">
    <property type="entry name" value="ALKANESULFONATE MONOOXYGENASE"/>
    <property type="match status" value="1"/>
</dbReference>
<evidence type="ECO:0000256" key="4">
    <source>
        <dbReference type="ARBA" id="ARBA00023033"/>
    </source>
</evidence>
<dbReference type="Pfam" id="PF00296">
    <property type="entry name" value="Bac_luciferase"/>
    <property type="match status" value="1"/>
</dbReference>
<evidence type="ECO:0000256" key="1">
    <source>
        <dbReference type="ARBA" id="ARBA00022630"/>
    </source>
</evidence>
<dbReference type="SUPFAM" id="SSF51679">
    <property type="entry name" value="Bacterial luciferase-like"/>
    <property type="match status" value="1"/>
</dbReference>
<keyword evidence="4" id="KW-0503">Monooxygenase</keyword>
<evidence type="ECO:0000256" key="2">
    <source>
        <dbReference type="ARBA" id="ARBA00022643"/>
    </source>
</evidence>
<comment type="caution">
    <text evidence="6">The sequence shown here is derived from an EMBL/GenBank/DDBJ whole genome shotgun (WGS) entry which is preliminary data.</text>
</comment>
<dbReference type="InterPro" id="IPR036661">
    <property type="entry name" value="Luciferase-like_sf"/>
</dbReference>
<dbReference type="PANTHER" id="PTHR42847:SF4">
    <property type="entry name" value="ALKANESULFONATE MONOOXYGENASE-RELATED"/>
    <property type="match status" value="1"/>
</dbReference>
<dbReference type="CDD" id="cd01094">
    <property type="entry name" value="Alkanesulfonate_monoxygenase"/>
    <property type="match status" value="1"/>
</dbReference>
<feature type="domain" description="Luciferase-like" evidence="5">
    <location>
        <begin position="9"/>
        <end position="321"/>
    </location>
</feature>
<name>A0ABU0ZTW3_9ACTN</name>
<dbReference type="Proteomes" id="UP001230908">
    <property type="component" value="Unassembled WGS sequence"/>
</dbReference>
<accession>A0ABU0ZTW3</accession>
<dbReference type="GO" id="GO:0016491">
    <property type="term" value="F:oxidoreductase activity"/>
    <property type="evidence" value="ECO:0007669"/>
    <property type="project" value="UniProtKB-KW"/>
</dbReference>
<reference evidence="6 7" key="1">
    <citation type="submission" date="2023-08" db="EMBL/GenBank/DDBJ databases">
        <title>Phytohabitans sansha sp. nov., isolated from marine sediment.</title>
        <authorList>
            <person name="Zhao Y."/>
            <person name="Yi K."/>
        </authorList>
    </citation>
    <scope>NUCLEOTIDE SEQUENCE [LARGE SCALE GENOMIC DNA]</scope>
    <source>
        <strain evidence="6 7">ZYX-F-186</strain>
    </source>
</reference>
<sequence>MSVSEKTIELGVFIPVGNGGWIPSVNSPDIRSTYGYNREVTLLAEELGLDFALSMAKWRGYGGSTRHWDFTLESMTTMAGLAEATSRIGIWATVHTMVFHPAVVAKMSATLDQISGGRFGLNLVAGSNPYDQGQMGLWRDLSHDGRYALAREWITVARRLWTEERVDHSGDFFTLTDCVSNPKPVKPPQVICAGTSDTGFRFTIANCDGCFISGNNPQSLVRTGLRAKQIAAELGRTTKTYGLFTVVPGETDEAARARVDHFNAGVDVEALRRQAGEYATDVRENTMRRRMAQRAERPTAVGDGAVVGSPESIARQLAGLVKDADLDGVTVIVPDFVDDLRTVGERVAPLLAGHGVRTNAAGAAAGVGGPA</sequence>
<dbReference type="InterPro" id="IPR011251">
    <property type="entry name" value="Luciferase-like_dom"/>
</dbReference>
<evidence type="ECO:0000313" key="6">
    <source>
        <dbReference type="EMBL" id="MDQ7910388.1"/>
    </source>
</evidence>
<dbReference type="EMBL" id="JAVHUY010000055">
    <property type="protein sequence ID" value="MDQ7910388.1"/>
    <property type="molecule type" value="Genomic_DNA"/>
</dbReference>
<keyword evidence="2" id="KW-0288">FMN</keyword>
<keyword evidence="3 6" id="KW-0560">Oxidoreductase</keyword>
<keyword evidence="1" id="KW-0285">Flavoprotein</keyword>
<proteinExistence type="predicted"/>
<gene>
    <name evidence="6" type="ORF">RB614_38430</name>
</gene>
<dbReference type="EC" id="1.-.-.-" evidence="6"/>
<dbReference type="InterPro" id="IPR050172">
    <property type="entry name" value="SsuD_RutA_monooxygenase"/>
</dbReference>
<dbReference type="Gene3D" id="3.20.20.30">
    <property type="entry name" value="Luciferase-like domain"/>
    <property type="match status" value="1"/>
</dbReference>
<dbReference type="RefSeq" id="WP_308717638.1">
    <property type="nucleotide sequence ID" value="NZ_JAVHUY010000055.1"/>
</dbReference>
<keyword evidence="7" id="KW-1185">Reference proteome</keyword>
<evidence type="ECO:0000256" key="3">
    <source>
        <dbReference type="ARBA" id="ARBA00023002"/>
    </source>
</evidence>